<feature type="compositionally biased region" description="Polar residues" evidence="1">
    <location>
        <begin position="26"/>
        <end position="38"/>
    </location>
</feature>
<dbReference type="Proteomes" id="UP000623250">
    <property type="component" value="Unassembled WGS sequence"/>
</dbReference>
<feature type="signal peptide" evidence="2">
    <location>
        <begin position="1"/>
        <end position="24"/>
    </location>
</feature>
<accession>A0A8I1GF53</accession>
<evidence type="ECO:0000313" key="3">
    <source>
        <dbReference type="EMBL" id="MBJ7542120.1"/>
    </source>
</evidence>
<evidence type="ECO:0000313" key="4">
    <source>
        <dbReference type="Proteomes" id="UP000623250"/>
    </source>
</evidence>
<reference evidence="3 4" key="1">
    <citation type="submission" date="2020-12" db="EMBL/GenBank/DDBJ databases">
        <title>Revised draft genomes of Rhodomicrobium vannielii ATCC 17100 and Rhodomicrobium udaipurense JA643.</title>
        <authorList>
            <person name="Conners E.M."/>
            <person name="Davenport E.J."/>
            <person name="Bose A."/>
        </authorList>
    </citation>
    <scope>NUCLEOTIDE SEQUENCE [LARGE SCALE GENOMIC DNA]</scope>
    <source>
        <strain evidence="3 4">JA643</strain>
    </source>
</reference>
<feature type="region of interest" description="Disordered" evidence="1">
    <location>
        <begin position="26"/>
        <end position="74"/>
    </location>
</feature>
<protein>
    <submittedName>
        <fullName evidence="3">Uncharacterized protein</fullName>
    </submittedName>
</protein>
<evidence type="ECO:0000256" key="1">
    <source>
        <dbReference type="SAM" id="MobiDB-lite"/>
    </source>
</evidence>
<keyword evidence="4" id="KW-1185">Reference proteome</keyword>
<proteinExistence type="predicted"/>
<comment type="caution">
    <text evidence="3">The sequence shown here is derived from an EMBL/GenBank/DDBJ whole genome shotgun (WGS) entry which is preliminary data.</text>
</comment>
<organism evidence="3 4">
    <name type="scientific">Rhodomicrobium udaipurense</name>
    <dbReference type="NCBI Taxonomy" id="1202716"/>
    <lineage>
        <taxon>Bacteria</taxon>
        <taxon>Pseudomonadati</taxon>
        <taxon>Pseudomonadota</taxon>
        <taxon>Alphaproteobacteria</taxon>
        <taxon>Hyphomicrobiales</taxon>
        <taxon>Hyphomicrobiaceae</taxon>
        <taxon>Rhodomicrobium</taxon>
    </lineage>
</organism>
<dbReference type="AlphaFoldDB" id="A0A8I1GF53"/>
<name>A0A8I1GF53_9HYPH</name>
<dbReference type="EMBL" id="JAEMUK010000002">
    <property type="protein sequence ID" value="MBJ7542120.1"/>
    <property type="molecule type" value="Genomic_DNA"/>
</dbReference>
<feature type="chain" id="PRO_5034153303" evidence="2">
    <location>
        <begin position="25"/>
        <end position="74"/>
    </location>
</feature>
<gene>
    <name evidence="3" type="ORF">JDN41_00930</name>
</gene>
<dbReference type="RefSeq" id="WP_037234908.1">
    <property type="nucleotide sequence ID" value="NZ_JAEMUK010000002.1"/>
</dbReference>
<sequence length="74" mass="7794">MKSLALAVAAVFLLTTAASFNADAASRNQGQYSQSGKSHLNKSKNKASQMGKSSDRRAKARTTGQRSGQYGSRG</sequence>
<evidence type="ECO:0000256" key="2">
    <source>
        <dbReference type="SAM" id="SignalP"/>
    </source>
</evidence>
<feature type="compositionally biased region" description="Polar residues" evidence="1">
    <location>
        <begin position="62"/>
        <end position="74"/>
    </location>
</feature>
<keyword evidence="2" id="KW-0732">Signal</keyword>